<dbReference type="SUPFAM" id="SSF88659">
    <property type="entry name" value="Sigma3 and sigma4 domains of RNA polymerase sigma factors"/>
    <property type="match status" value="1"/>
</dbReference>
<keyword evidence="4" id="KW-0804">Transcription</keyword>
<evidence type="ECO:0000313" key="6">
    <source>
        <dbReference type="EMBL" id="GIU68045.1"/>
    </source>
</evidence>
<dbReference type="InterPro" id="IPR013324">
    <property type="entry name" value="RNA_pol_sigma_r3/r4-like"/>
</dbReference>
<gene>
    <name evidence="6" type="ORF">PsB1_2199</name>
</gene>
<keyword evidence="2" id="KW-0731">Sigma factor</keyword>
<evidence type="ECO:0000256" key="3">
    <source>
        <dbReference type="ARBA" id="ARBA00023125"/>
    </source>
</evidence>
<dbReference type="InterPro" id="IPR007630">
    <property type="entry name" value="RNA_pol_sigma70_r4"/>
</dbReference>
<dbReference type="NCBIfam" id="TIGR02937">
    <property type="entry name" value="sigma70-ECF"/>
    <property type="match status" value="1"/>
</dbReference>
<feature type="domain" description="RNA polymerase sigma-70" evidence="5">
    <location>
        <begin position="205"/>
        <end position="231"/>
    </location>
</feature>
<evidence type="ECO:0000256" key="1">
    <source>
        <dbReference type="ARBA" id="ARBA00023015"/>
    </source>
</evidence>
<name>A0ABQ4PYQ3_9PROT</name>
<comment type="caution">
    <text evidence="6">The sequence shown here is derived from an EMBL/GenBank/DDBJ whole genome shotgun (WGS) entry which is preliminary data.</text>
</comment>
<dbReference type="InterPro" id="IPR000943">
    <property type="entry name" value="RNA_pol_sigma70"/>
</dbReference>
<dbReference type="SUPFAM" id="SSF88946">
    <property type="entry name" value="Sigma2 domain of RNA polymerase sigma factors"/>
    <property type="match status" value="1"/>
</dbReference>
<organism evidence="6 7">
    <name type="scientific">Candidatus Phycosocius spiralis</name>
    <dbReference type="NCBI Taxonomy" id="2815099"/>
    <lineage>
        <taxon>Bacteria</taxon>
        <taxon>Pseudomonadati</taxon>
        <taxon>Pseudomonadota</taxon>
        <taxon>Alphaproteobacteria</taxon>
        <taxon>Caulobacterales</taxon>
        <taxon>Caulobacterales incertae sedis</taxon>
        <taxon>Candidatus Phycosocius</taxon>
    </lineage>
</organism>
<dbReference type="RefSeq" id="WP_284361572.1">
    <property type="nucleotide sequence ID" value="NZ_BPFZ01000018.1"/>
</dbReference>
<proteinExistence type="predicted"/>
<dbReference type="Gene3D" id="1.20.140.160">
    <property type="match status" value="1"/>
</dbReference>
<dbReference type="Pfam" id="PF04545">
    <property type="entry name" value="Sigma70_r4"/>
    <property type="match status" value="1"/>
</dbReference>
<dbReference type="Pfam" id="PF04542">
    <property type="entry name" value="Sigma70_r2"/>
    <property type="match status" value="1"/>
</dbReference>
<accession>A0ABQ4PYQ3</accession>
<keyword evidence="7" id="KW-1185">Reference proteome</keyword>
<dbReference type="Proteomes" id="UP001161064">
    <property type="component" value="Unassembled WGS sequence"/>
</dbReference>
<dbReference type="Gene3D" id="1.10.1740.10">
    <property type="match status" value="1"/>
</dbReference>
<dbReference type="InterPro" id="IPR007627">
    <property type="entry name" value="RNA_pol_sigma70_r2"/>
</dbReference>
<dbReference type="PROSITE" id="PS00716">
    <property type="entry name" value="SIGMA70_2"/>
    <property type="match status" value="1"/>
</dbReference>
<sequence>MALLIRPDLKEAALWRRWLNSKDFKAREELFELYTHLARSIARNEKRRRPNHGADGDDLLQLAFGGLLEAIDRFDPERGIPFSAYARMRMKGSISDGAAKFNEHAATHQFNRRNERLASITSNQNSPESKTNLQKLSDIVICLSIGLIADSVTKEVNSVVEEDHFTHPFIGSGWRDLQISVMEYMLELEDPAKTVLQRHYLDEVSFTQIADLMAVSKARVSQIHRHGLELIRKKLEGRKR</sequence>
<dbReference type="EMBL" id="BPFZ01000018">
    <property type="protein sequence ID" value="GIU68045.1"/>
    <property type="molecule type" value="Genomic_DNA"/>
</dbReference>
<evidence type="ECO:0000313" key="7">
    <source>
        <dbReference type="Proteomes" id="UP001161064"/>
    </source>
</evidence>
<reference evidence="6" key="1">
    <citation type="submission" date="2021-05" db="EMBL/GenBank/DDBJ databases">
        <authorList>
            <person name="Tanabe Y."/>
        </authorList>
    </citation>
    <scope>NUCLEOTIDE SEQUENCE</scope>
    <source>
        <strain evidence="6">BOTRYCO-1</strain>
    </source>
</reference>
<dbReference type="InterPro" id="IPR013325">
    <property type="entry name" value="RNA_pol_sigma_r2"/>
</dbReference>
<reference evidence="6" key="2">
    <citation type="journal article" date="2023" name="ISME Commun">
        <title>Characterization of a bloom-associated alphaproteobacterial lineage, 'Candidatus Phycosocius': insights into freshwater algal-bacterial interactions.</title>
        <authorList>
            <person name="Tanabe Y."/>
            <person name="Yamaguchi H."/>
            <person name="Yoshida M."/>
            <person name="Kai A."/>
            <person name="Okazaki Y."/>
        </authorList>
    </citation>
    <scope>NUCLEOTIDE SEQUENCE</scope>
    <source>
        <strain evidence="6">BOTRYCO-1</strain>
    </source>
</reference>
<evidence type="ECO:0000256" key="4">
    <source>
        <dbReference type="ARBA" id="ARBA00023163"/>
    </source>
</evidence>
<evidence type="ECO:0000256" key="2">
    <source>
        <dbReference type="ARBA" id="ARBA00023082"/>
    </source>
</evidence>
<keyword evidence="3" id="KW-0238">DNA-binding</keyword>
<dbReference type="PANTHER" id="PTHR30385">
    <property type="entry name" value="SIGMA FACTOR F FLAGELLAR"/>
    <property type="match status" value="1"/>
</dbReference>
<evidence type="ECO:0000259" key="5">
    <source>
        <dbReference type="PROSITE" id="PS00716"/>
    </source>
</evidence>
<dbReference type="InterPro" id="IPR014284">
    <property type="entry name" value="RNA_pol_sigma-70_dom"/>
</dbReference>
<keyword evidence="1" id="KW-0805">Transcription regulation</keyword>
<protein>
    <submittedName>
        <fullName evidence="6">RNA polymerase sigma factor</fullName>
    </submittedName>
</protein>